<feature type="transmembrane region" description="Helical" evidence="1">
    <location>
        <begin position="384"/>
        <end position="408"/>
    </location>
</feature>
<feature type="transmembrane region" description="Helical" evidence="1">
    <location>
        <begin position="358"/>
        <end position="378"/>
    </location>
</feature>
<gene>
    <name evidence="2" type="ORF">J2Z42_002921</name>
</gene>
<keyword evidence="1" id="KW-1133">Transmembrane helix</keyword>
<feature type="transmembrane region" description="Helical" evidence="1">
    <location>
        <begin position="1001"/>
        <end position="1027"/>
    </location>
</feature>
<dbReference type="Gene3D" id="3.30.70.1440">
    <property type="entry name" value="Multidrug efflux transporter AcrB pore domain"/>
    <property type="match status" value="1"/>
</dbReference>
<evidence type="ECO:0000313" key="3">
    <source>
        <dbReference type="Proteomes" id="UP001519307"/>
    </source>
</evidence>
<dbReference type="Pfam" id="PF00873">
    <property type="entry name" value="ACR_tran"/>
    <property type="match status" value="1"/>
</dbReference>
<dbReference type="InterPro" id="IPR027463">
    <property type="entry name" value="AcrB_DN_DC_subdom"/>
</dbReference>
<dbReference type="EMBL" id="JAGGLM010000039">
    <property type="protein sequence ID" value="MBP2034186.1"/>
    <property type="molecule type" value="Genomic_DNA"/>
</dbReference>
<dbReference type="PANTHER" id="PTHR32063">
    <property type="match status" value="1"/>
</dbReference>
<dbReference type="PRINTS" id="PR00702">
    <property type="entry name" value="ACRIFLAVINRP"/>
</dbReference>
<keyword evidence="1" id="KW-0472">Membrane</keyword>
<dbReference type="Gene3D" id="3.30.2090.10">
    <property type="entry name" value="Multidrug efflux transporter AcrB TolC docking domain, DN and DC subdomains"/>
    <property type="match status" value="2"/>
</dbReference>
<organism evidence="2 3">
    <name type="scientific">Clostridium algifaecis</name>
    <dbReference type="NCBI Taxonomy" id="1472040"/>
    <lineage>
        <taxon>Bacteria</taxon>
        <taxon>Bacillati</taxon>
        <taxon>Bacillota</taxon>
        <taxon>Clostridia</taxon>
        <taxon>Eubacteriales</taxon>
        <taxon>Clostridiaceae</taxon>
        <taxon>Clostridium</taxon>
    </lineage>
</organism>
<keyword evidence="1" id="KW-0812">Transmembrane</keyword>
<dbReference type="SUPFAM" id="SSF82714">
    <property type="entry name" value="Multidrug efflux transporter AcrB TolC docking domain, DN and DC subdomains"/>
    <property type="match status" value="2"/>
</dbReference>
<reference evidence="2 3" key="1">
    <citation type="submission" date="2021-03" db="EMBL/GenBank/DDBJ databases">
        <title>Genomic Encyclopedia of Type Strains, Phase IV (KMG-IV): sequencing the most valuable type-strain genomes for metagenomic binning, comparative biology and taxonomic classification.</title>
        <authorList>
            <person name="Goeker M."/>
        </authorList>
    </citation>
    <scope>NUCLEOTIDE SEQUENCE [LARGE SCALE GENOMIC DNA]</scope>
    <source>
        <strain evidence="2 3">DSM 28783</strain>
    </source>
</reference>
<feature type="transmembrane region" description="Helical" evidence="1">
    <location>
        <begin position="898"/>
        <end position="918"/>
    </location>
</feature>
<feature type="transmembrane region" description="Helical" evidence="1">
    <location>
        <begin position="461"/>
        <end position="484"/>
    </location>
</feature>
<accession>A0ABS4KVX9</accession>
<feature type="transmembrane region" description="Helical" evidence="1">
    <location>
        <begin position="332"/>
        <end position="351"/>
    </location>
</feature>
<dbReference type="SUPFAM" id="SSF82693">
    <property type="entry name" value="Multidrug efflux transporter AcrB pore domain, PN1, PN2, PC1 and PC2 subdomains"/>
    <property type="match status" value="3"/>
</dbReference>
<protein>
    <submittedName>
        <fullName evidence="2">HAE1 family hydrophobic/amphiphilic exporter-1</fullName>
    </submittedName>
</protein>
<feature type="transmembrane region" description="Helical" evidence="1">
    <location>
        <begin position="429"/>
        <end position="449"/>
    </location>
</feature>
<dbReference type="PANTHER" id="PTHR32063:SF0">
    <property type="entry name" value="SWARMING MOTILITY PROTEIN SWRC"/>
    <property type="match status" value="1"/>
</dbReference>
<feature type="transmembrane region" description="Helical" evidence="1">
    <location>
        <begin position="872"/>
        <end position="891"/>
    </location>
</feature>
<sequence>MNLTKLSVKKPAAITMVILFLLGLGIYGYKNLGANLMPSMDIPMISISTSYAGASASDIRTDIVKPIEDAVSGISGIDKINSTAREGVGQTMIQFKMSTDMNTAFLDVQKAVDNAQAKLPKNADKPVLFKIDMNASSILILSVSRNASHDELYNESNNIKEALQKVPGIGNVSLEGIQKKQLMIKLDKNAIESYGVNINTLVTKLQSDNINIPAGQIKQENLNQPVRVMSQFNDINEVKNILVPTSSGNGTVHLSDIADVNLDYPDKSQYLRLDGKDTIAISIQKQSDANVVEAVNNVYKQLDQIKKNIPSGIHVTVAYDTTTFIKSSLTQIKHSLVEGIITTALVLLVFLRSWKSSLIVLIAIPTSLISTFFMMHVLHFTLNMLSLMGLSLCIGILVDDSIVVLENIQRHLAMKKDPINAAIDGRMEIGLAAVAITLCDVVVYLPVAFMSGMAGKFFKEFGITIAVASLFSLFVSFTITPMLASRLYKKIDDNKSAAKTSGIWYRIKQTRAFKILNSISTSIDRVTISYKKALIWSLDHRKRVLAISVACLIAVIALLPIGAIGTELIPTTDQSMFSINMTFDSGATLDQMDKKVRQVESHLHTINGIDKYYSFVGSNGNDLSSDGSNSSGIYVMLKPKSERKLSQSEIAKEVRTWGKAHLTGTDFSVQESNVGSGNSNPISISILGSSPDTLNEISDKVESIIKSVPGVIDVNNSTKSSKSELRVNIDRLAAAQYGISSSDISSVLRTAIQGSTAGVYRTDGDDYDITVKFEDGTIKTPDDIGSIKILNQSGEAVPLSQISTIVKADSQQSMSRQDRQDVATISANIQGRSLGSVDSDITKKLKKLSVPEGYQIKFGGDQQSMSDNFTSLIEALGISLILIYMILVVLYESFLTPFIRMISLPCALIGAFAILAITGKTLNMMSLIGLIMLDGLASKNGTLLIDYTNTLMKRGENLREALIDSGTTRLRPIIMTSATMIVGMLPSALSLGEGSEMKSSMATVVIGGMIASTILTPIILPIVYTLMDDLKNHLFKKRKKQPEIQEV</sequence>
<feature type="transmembrane region" description="Helical" evidence="1">
    <location>
        <begin position="544"/>
        <end position="565"/>
    </location>
</feature>
<evidence type="ECO:0000256" key="1">
    <source>
        <dbReference type="SAM" id="Phobius"/>
    </source>
</evidence>
<dbReference type="Proteomes" id="UP001519307">
    <property type="component" value="Unassembled WGS sequence"/>
</dbReference>
<evidence type="ECO:0000313" key="2">
    <source>
        <dbReference type="EMBL" id="MBP2034186.1"/>
    </source>
</evidence>
<proteinExistence type="predicted"/>
<comment type="caution">
    <text evidence="2">The sequence shown here is derived from an EMBL/GenBank/DDBJ whole genome shotgun (WGS) entry which is preliminary data.</text>
</comment>
<feature type="transmembrane region" description="Helical" evidence="1">
    <location>
        <begin position="970"/>
        <end position="989"/>
    </location>
</feature>
<dbReference type="Gene3D" id="3.30.70.1320">
    <property type="entry name" value="Multidrug efflux transporter AcrB pore domain like"/>
    <property type="match status" value="1"/>
</dbReference>
<name>A0ABS4KVX9_9CLOT</name>
<dbReference type="Gene3D" id="3.30.70.1430">
    <property type="entry name" value="Multidrug efflux transporter AcrB pore domain"/>
    <property type="match status" value="2"/>
</dbReference>
<dbReference type="InterPro" id="IPR001036">
    <property type="entry name" value="Acrflvin-R"/>
</dbReference>
<dbReference type="RefSeq" id="WP_209703415.1">
    <property type="nucleotide sequence ID" value="NZ_JAGGLM010000039.1"/>
</dbReference>
<keyword evidence="3" id="KW-1185">Reference proteome</keyword>
<dbReference type="SUPFAM" id="SSF82866">
    <property type="entry name" value="Multidrug efflux transporter AcrB transmembrane domain"/>
    <property type="match status" value="2"/>
</dbReference>
<feature type="transmembrane region" description="Helical" evidence="1">
    <location>
        <begin position="12"/>
        <end position="29"/>
    </location>
</feature>
<dbReference type="Gene3D" id="1.20.1640.10">
    <property type="entry name" value="Multidrug efflux transporter AcrB transmembrane domain"/>
    <property type="match status" value="2"/>
</dbReference>